<keyword evidence="4 7" id="KW-0812">Transmembrane</keyword>
<evidence type="ECO:0008006" key="10">
    <source>
        <dbReference type="Google" id="ProtNLM"/>
    </source>
</evidence>
<protein>
    <recommendedName>
        <fullName evidence="10">Chromate transporter</fullName>
    </recommendedName>
</protein>
<feature type="transmembrane region" description="Helical" evidence="7">
    <location>
        <begin position="18"/>
        <end position="42"/>
    </location>
</feature>
<name>A0AA37HD82_9HYPH</name>
<keyword evidence="3" id="KW-1003">Cell membrane</keyword>
<dbReference type="InterPro" id="IPR003370">
    <property type="entry name" value="Chromate_transpt"/>
</dbReference>
<evidence type="ECO:0000256" key="4">
    <source>
        <dbReference type="ARBA" id="ARBA00022692"/>
    </source>
</evidence>
<accession>A0AA37HD82</accession>
<organism evidence="8 9">
    <name type="scientific">Methylobacterium frigidaeris</name>
    <dbReference type="NCBI Taxonomy" id="2038277"/>
    <lineage>
        <taxon>Bacteria</taxon>
        <taxon>Pseudomonadati</taxon>
        <taxon>Pseudomonadota</taxon>
        <taxon>Alphaproteobacteria</taxon>
        <taxon>Hyphomicrobiales</taxon>
        <taxon>Methylobacteriaceae</taxon>
        <taxon>Methylobacterium</taxon>
    </lineage>
</organism>
<dbReference type="Proteomes" id="UP001055286">
    <property type="component" value="Unassembled WGS sequence"/>
</dbReference>
<keyword evidence="6 7" id="KW-0472">Membrane</keyword>
<dbReference type="AlphaFoldDB" id="A0AA37HD82"/>
<evidence type="ECO:0000256" key="1">
    <source>
        <dbReference type="ARBA" id="ARBA00004651"/>
    </source>
</evidence>
<comment type="subcellular location">
    <subcellularLocation>
        <location evidence="1">Cell membrane</location>
        <topology evidence="1">Multi-pass membrane protein</topology>
    </subcellularLocation>
</comment>
<evidence type="ECO:0000313" key="9">
    <source>
        <dbReference type="Proteomes" id="UP001055286"/>
    </source>
</evidence>
<keyword evidence="5 7" id="KW-1133">Transmembrane helix</keyword>
<reference evidence="8" key="1">
    <citation type="journal article" date="2016" name="Front. Microbiol.">
        <title>Genome Sequence of the Piezophilic, Mesophilic Sulfate-Reducing Bacterium Desulfovibrio indicus J2T.</title>
        <authorList>
            <person name="Cao J."/>
            <person name="Maignien L."/>
            <person name="Shao Z."/>
            <person name="Alain K."/>
            <person name="Jebbar M."/>
        </authorList>
    </citation>
    <scope>NUCLEOTIDE SEQUENCE</scope>
    <source>
        <strain evidence="8">JCM 32048</strain>
    </source>
</reference>
<dbReference type="Pfam" id="PF02417">
    <property type="entry name" value="Chromate_transp"/>
    <property type="match status" value="1"/>
</dbReference>
<gene>
    <name evidence="8" type="ORF">MPEAHAMD_3592</name>
</gene>
<dbReference type="GO" id="GO:0015109">
    <property type="term" value="F:chromate transmembrane transporter activity"/>
    <property type="evidence" value="ECO:0007669"/>
    <property type="project" value="InterPro"/>
</dbReference>
<dbReference type="GO" id="GO:0005886">
    <property type="term" value="C:plasma membrane"/>
    <property type="evidence" value="ECO:0007669"/>
    <property type="project" value="UniProtKB-SubCell"/>
</dbReference>
<sequence length="77" mass="8351">MAAAPRSYHPGSGSRSTVWARVAALTFGGLAGQIAVMHRILVEERRWISENRFLHALNFCTLLPAPEAQQLATYGAG</sequence>
<evidence type="ECO:0000256" key="5">
    <source>
        <dbReference type="ARBA" id="ARBA00022989"/>
    </source>
</evidence>
<dbReference type="PANTHER" id="PTHR33567:SF3">
    <property type="entry name" value="CHROMATE ION TRANSPORTER (EUROFUNG)"/>
    <property type="match status" value="1"/>
</dbReference>
<comment type="caution">
    <text evidence="8">The sequence shown here is derived from an EMBL/GenBank/DDBJ whole genome shotgun (WGS) entry which is preliminary data.</text>
</comment>
<dbReference type="EMBL" id="BPQJ01000016">
    <property type="protein sequence ID" value="GJD63424.1"/>
    <property type="molecule type" value="Genomic_DNA"/>
</dbReference>
<evidence type="ECO:0000256" key="3">
    <source>
        <dbReference type="ARBA" id="ARBA00022475"/>
    </source>
</evidence>
<proteinExistence type="inferred from homology"/>
<keyword evidence="9" id="KW-1185">Reference proteome</keyword>
<evidence type="ECO:0000256" key="7">
    <source>
        <dbReference type="SAM" id="Phobius"/>
    </source>
</evidence>
<evidence type="ECO:0000313" key="8">
    <source>
        <dbReference type="EMBL" id="GJD63424.1"/>
    </source>
</evidence>
<reference evidence="8" key="2">
    <citation type="submission" date="2021-08" db="EMBL/GenBank/DDBJ databases">
        <authorList>
            <person name="Tani A."/>
            <person name="Ola A."/>
            <person name="Ogura Y."/>
            <person name="Katsura K."/>
            <person name="Hayashi T."/>
        </authorList>
    </citation>
    <scope>NUCLEOTIDE SEQUENCE</scope>
    <source>
        <strain evidence="8">JCM 32048</strain>
    </source>
</reference>
<evidence type="ECO:0000256" key="2">
    <source>
        <dbReference type="ARBA" id="ARBA00005262"/>
    </source>
</evidence>
<dbReference type="PANTHER" id="PTHR33567">
    <property type="entry name" value="CHROMATE ION TRANSPORTER (EUROFUNG)"/>
    <property type="match status" value="1"/>
</dbReference>
<comment type="similarity">
    <text evidence="2">Belongs to the chromate ion transporter (CHR) (TC 2.A.51) family.</text>
</comment>
<evidence type="ECO:0000256" key="6">
    <source>
        <dbReference type="ARBA" id="ARBA00023136"/>
    </source>
</evidence>